<dbReference type="InterPro" id="IPR042157">
    <property type="entry name" value="HOT"/>
</dbReference>
<dbReference type="GO" id="GO:0004022">
    <property type="term" value="F:alcohol dehydrogenase (NAD+) activity"/>
    <property type="evidence" value="ECO:0007669"/>
    <property type="project" value="InterPro"/>
</dbReference>
<dbReference type="Gene3D" id="1.20.1090.10">
    <property type="entry name" value="Dehydroquinate synthase-like - alpha domain"/>
    <property type="match status" value="1"/>
</dbReference>
<evidence type="ECO:0000259" key="7">
    <source>
        <dbReference type="Pfam" id="PF00465"/>
    </source>
</evidence>
<evidence type="ECO:0000256" key="2">
    <source>
        <dbReference type="ARBA" id="ARBA00010005"/>
    </source>
</evidence>
<dbReference type="Pfam" id="PF00465">
    <property type="entry name" value="Fe-ADH"/>
    <property type="match status" value="1"/>
</dbReference>
<dbReference type="InterPro" id="IPR056798">
    <property type="entry name" value="ADH_Fe_C"/>
</dbReference>
<dbReference type="FunFam" id="1.20.1090.10:FF:000003">
    <property type="entry name" value="Probable hydroxyacid-oxoacid transhydrogenase, mitochondrial"/>
    <property type="match status" value="1"/>
</dbReference>
<evidence type="ECO:0000256" key="1">
    <source>
        <dbReference type="ARBA" id="ARBA00000813"/>
    </source>
</evidence>
<dbReference type="EMBL" id="CP001824">
    <property type="protein sequence ID" value="ACZ40103.1"/>
    <property type="molecule type" value="Genomic_DNA"/>
</dbReference>
<evidence type="ECO:0000256" key="4">
    <source>
        <dbReference type="ARBA" id="ARBA00022946"/>
    </source>
</evidence>
<dbReference type="RefSeq" id="WP_012873141.1">
    <property type="nucleotide sequence ID" value="NC_013524.1"/>
</dbReference>
<dbReference type="Gene3D" id="3.40.50.1970">
    <property type="match status" value="1"/>
</dbReference>
<evidence type="ECO:0000256" key="3">
    <source>
        <dbReference type="ARBA" id="ARBA00013182"/>
    </source>
</evidence>
<dbReference type="STRING" id="479434.Sthe_2689"/>
<keyword evidence="4" id="KW-0809">Transit peptide</keyword>
<reference evidence="9 10" key="2">
    <citation type="journal article" date="2010" name="Stand. Genomic Sci.">
        <title>Complete genome sequence of Desulfohalobium retbaense type strain (HR(100)).</title>
        <authorList>
            <person name="Spring S."/>
            <person name="Nolan M."/>
            <person name="Lapidus A."/>
            <person name="Glavina Del Rio T."/>
            <person name="Copeland A."/>
            <person name="Tice H."/>
            <person name="Cheng J.F."/>
            <person name="Lucas S."/>
            <person name="Land M."/>
            <person name="Chen F."/>
            <person name="Bruce D."/>
            <person name="Goodwin L."/>
            <person name="Pitluck S."/>
            <person name="Ivanova N."/>
            <person name="Mavromatis K."/>
            <person name="Mikhailova N."/>
            <person name="Pati A."/>
            <person name="Chen A."/>
            <person name="Palaniappan K."/>
            <person name="Hauser L."/>
            <person name="Chang Y.J."/>
            <person name="Jeffries C.D."/>
            <person name="Munk C."/>
            <person name="Kiss H."/>
            <person name="Chain P."/>
            <person name="Han C."/>
            <person name="Brettin T."/>
            <person name="Detter J.C."/>
            <person name="Schuler E."/>
            <person name="Goker M."/>
            <person name="Rohde M."/>
            <person name="Bristow J."/>
            <person name="Eisen J.A."/>
            <person name="Markowitz V."/>
            <person name="Hugenholtz P."/>
            <person name="Kyrpides N.C."/>
            <person name="Klenk H.P."/>
        </authorList>
    </citation>
    <scope>NUCLEOTIDE SEQUENCE [LARGE SCALE GENOMIC DNA]</scope>
    <source>
        <strain evidence="10">ATCC 49802 / DSM 20745 / S 6022</strain>
    </source>
</reference>
<dbReference type="GO" id="GO:0047988">
    <property type="term" value="F:hydroxyacid-oxoacid transhydrogenase activity"/>
    <property type="evidence" value="ECO:0007669"/>
    <property type="project" value="UniProtKB-EC"/>
</dbReference>
<dbReference type="AlphaFoldDB" id="D1C8G0"/>
<dbReference type="InterPro" id="IPR001670">
    <property type="entry name" value="ADH_Fe/GldA"/>
</dbReference>
<dbReference type="PANTHER" id="PTHR11496:SF83">
    <property type="entry name" value="HYDROXYACID-OXOACID TRANSHYDROGENASE, MITOCHONDRIAL"/>
    <property type="match status" value="1"/>
</dbReference>
<dbReference type="InParanoid" id="D1C8G0"/>
<keyword evidence="10" id="KW-1185">Reference proteome</keyword>
<comment type="similarity">
    <text evidence="2">Belongs to the iron-containing alcohol dehydrogenase family. Hydroxyacid-oxoacid transhydrogenase subfamily.</text>
</comment>
<evidence type="ECO:0000259" key="8">
    <source>
        <dbReference type="Pfam" id="PF25137"/>
    </source>
</evidence>
<dbReference type="GO" id="GO:0046872">
    <property type="term" value="F:metal ion binding"/>
    <property type="evidence" value="ECO:0007669"/>
    <property type="project" value="InterPro"/>
</dbReference>
<dbReference type="OrthoDB" id="9801156at2"/>
<feature type="domain" description="Fe-containing alcohol dehydrogenase-like C-terminal" evidence="8">
    <location>
        <begin position="232"/>
        <end position="420"/>
    </location>
</feature>
<reference evidence="10" key="1">
    <citation type="submission" date="2009-11" db="EMBL/GenBank/DDBJ databases">
        <title>The complete chromosome 2 of Sphaerobacter thermophilus DSM 20745.</title>
        <authorList>
            <person name="Lucas S."/>
            <person name="Copeland A."/>
            <person name="Lapidus A."/>
            <person name="Glavina del Rio T."/>
            <person name="Dalin E."/>
            <person name="Tice H."/>
            <person name="Bruce D."/>
            <person name="Goodwin L."/>
            <person name="Pitluck S."/>
            <person name="Kyrpides N."/>
            <person name="Mavromatis K."/>
            <person name="Ivanova N."/>
            <person name="Mikhailova N."/>
            <person name="LaButti K.M."/>
            <person name="Clum A."/>
            <person name="Sun H.I."/>
            <person name="Brettin T."/>
            <person name="Detter J.C."/>
            <person name="Han C."/>
            <person name="Larimer F."/>
            <person name="Land M."/>
            <person name="Hauser L."/>
            <person name="Markowitz V."/>
            <person name="Cheng J.F."/>
            <person name="Hugenholtz P."/>
            <person name="Woyke T."/>
            <person name="Wu D."/>
            <person name="Steenblock K."/>
            <person name="Schneider S."/>
            <person name="Pukall R."/>
            <person name="Goeker M."/>
            <person name="Klenk H.P."/>
            <person name="Eisen J.A."/>
        </authorList>
    </citation>
    <scope>NUCLEOTIDE SEQUENCE [LARGE SCALE GENOMIC DNA]</scope>
    <source>
        <strain evidence="10">ATCC 49802 / DSM 20745 / S 6022</strain>
    </source>
</reference>
<organism evidence="9 10">
    <name type="scientific">Sphaerobacter thermophilus (strain ATCC 49802 / DSM 20745 / KCCM 41009 / NCIMB 13125 / S 6022)</name>
    <dbReference type="NCBI Taxonomy" id="479434"/>
    <lineage>
        <taxon>Bacteria</taxon>
        <taxon>Pseudomonadati</taxon>
        <taxon>Thermomicrobiota</taxon>
        <taxon>Thermomicrobia</taxon>
        <taxon>Sphaerobacterales</taxon>
        <taxon>Sphaerobacterineae</taxon>
        <taxon>Sphaerobacteraceae</taxon>
        <taxon>Sphaerobacter</taxon>
    </lineage>
</organism>
<comment type="catalytic activity">
    <reaction evidence="1">
        <text>(S)-3-hydroxybutanoate + 2-oxoglutarate = (R)-2-hydroxyglutarate + acetoacetate</text>
        <dbReference type="Rhea" id="RHEA:23048"/>
        <dbReference type="ChEBI" id="CHEBI:11047"/>
        <dbReference type="ChEBI" id="CHEBI:13705"/>
        <dbReference type="ChEBI" id="CHEBI:15801"/>
        <dbReference type="ChEBI" id="CHEBI:16810"/>
        <dbReference type="EC" id="1.1.99.24"/>
    </reaction>
</comment>
<dbReference type="eggNOG" id="COG1454">
    <property type="taxonomic scope" value="Bacteria"/>
</dbReference>
<dbReference type="PANTHER" id="PTHR11496">
    <property type="entry name" value="ALCOHOL DEHYDROGENASE"/>
    <property type="match status" value="1"/>
</dbReference>
<sequence>MAYETAFTMDTSSIKYGPGVTREVGHDMAALGARRVMVVTDPRVAQTEAVAVTMESLRNAGIDAVLYDQVRVEPTDVSFKEAIRFAEEGRFDGYVAVGGGSSMDTAKAANLYATYPADFLAYVNQPIGEGRPVPGPLKPLIAIPTTAGTGSETTGVAIFDLTEMHAKTGIAHRALRPVMGIIDPNNTRSLPPMVAACSGFDVLSHAIESYTALPYNRREAPPSLALRPAYQGANPISDIWAREAIERVSRYIVRAVEDPDDEEARGQMLLAAAFAGIGFGNAGVHLPHGMSYPVSGMVRDYIPEGYPKDHPIIPHGMSVILHTPAVVRFTAPANPERHLEAARLMGVDTRGAGPEDAGDLLAGAIIKLMRRLGMPNGLHAVGFERDDIDALVAGTLPQHRVTKLSPRPAGEAELRQLFLDSMRCW</sequence>
<feature type="domain" description="Alcohol dehydrogenase iron-type/glycerol dehydrogenase GldA" evidence="7">
    <location>
        <begin position="13"/>
        <end position="184"/>
    </location>
</feature>
<dbReference type="FunFam" id="3.40.50.1970:FF:000003">
    <property type="entry name" value="Alcohol dehydrogenase, iron-containing"/>
    <property type="match status" value="1"/>
</dbReference>
<name>D1C8G0_SPHTD</name>
<dbReference type="HOGENOM" id="CLU_007207_0_7_0"/>
<proteinExistence type="inferred from homology"/>
<gene>
    <name evidence="9" type="ordered locus">Sthe_2689</name>
</gene>
<dbReference type="Proteomes" id="UP000002027">
    <property type="component" value="Chromosome 2"/>
</dbReference>
<dbReference type="Pfam" id="PF25137">
    <property type="entry name" value="ADH_Fe_C"/>
    <property type="match status" value="1"/>
</dbReference>
<protein>
    <recommendedName>
        <fullName evidence="3">hydroxyacid-oxoacid transhydrogenase</fullName>
        <ecNumber evidence="3">1.1.99.24</ecNumber>
    </recommendedName>
</protein>
<evidence type="ECO:0000256" key="6">
    <source>
        <dbReference type="ARBA" id="ARBA00049496"/>
    </source>
</evidence>
<dbReference type="KEGG" id="sti:Sthe_2689"/>
<evidence type="ECO:0000313" key="10">
    <source>
        <dbReference type="Proteomes" id="UP000002027"/>
    </source>
</evidence>
<dbReference type="CDD" id="cd08190">
    <property type="entry name" value="HOT"/>
    <property type="match status" value="1"/>
</dbReference>
<evidence type="ECO:0000256" key="5">
    <source>
        <dbReference type="ARBA" id="ARBA00023002"/>
    </source>
</evidence>
<dbReference type="SUPFAM" id="SSF56796">
    <property type="entry name" value="Dehydroquinate synthase-like"/>
    <property type="match status" value="1"/>
</dbReference>
<dbReference type="InterPro" id="IPR039697">
    <property type="entry name" value="Alcohol_dehydrogenase_Fe"/>
</dbReference>
<comment type="catalytic activity">
    <reaction evidence="6">
        <text>4-hydroxybutanoate + 2-oxoglutarate = (R)-2-hydroxyglutarate + succinate semialdehyde</text>
        <dbReference type="Rhea" id="RHEA:24734"/>
        <dbReference type="ChEBI" id="CHEBI:15801"/>
        <dbReference type="ChEBI" id="CHEBI:16724"/>
        <dbReference type="ChEBI" id="CHEBI:16810"/>
        <dbReference type="ChEBI" id="CHEBI:57706"/>
        <dbReference type="EC" id="1.1.99.24"/>
    </reaction>
</comment>
<accession>D1C8G0</accession>
<evidence type="ECO:0000313" key="9">
    <source>
        <dbReference type="EMBL" id="ACZ40103.1"/>
    </source>
</evidence>
<dbReference type="FunCoup" id="D1C8G0">
    <property type="interactions" value="276"/>
</dbReference>
<keyword evidence="5" id="KW-0560">Oxidoreductase</keyword>
<dbReference type="EC" id="1.1.99.24" evidence="3"/>